<dbReference type="GO" id="GO:0008270">
    <property type="term" value="F:zinc ion binding"/>
    <property type="evidence" value="ECO:0007669"/>
    <property type="project" value="UniProtKB-KW"/>
</dbReference>
<keyword evidence="1" id="KW-0862">Zinc</keyword>
<dbReference type="EMBL" id="JAODUO010000613">
    <property type="protein sequence ID" value="KAK2177198.1"/>
    <property type="molecule type" value="Genomic_DNA"/>
</dbReference>
<keyword evidence="1" id="KW-0863">Zinc-finger</keyword>
<dbReference type="InterPro" id="IPR013087">
    <property type="entry name" value="Znf_C2H2_type"/>
</dbReference>
<feature type="domain" description="C2H2-type" evidence="2">
    <location>
        <begin position="139"/>
        <end position="169"/>
    </location>
</feature>
<reference evidence="3" key="1">
    <citation type="journal article" date="2023" name="Mol. Biol. Evol.">
        <title>Third-Generation Sequencing Reveals the Adaptive Role of the Epigenome in Three Deep-Sea Polychaetes.</title>
        <authorList>
            <person name="Perez M."/>
            <person name="Aroh O."/>
            <person name="Sun Y."/>
            <person name="Lan Y."/>
            <person name="Juniper S.K."/>
            <person name="Young C.R."/>
            <person name="Angers B."/>
            <person name="Qian P.Y."/>
        </authorList>
    </citation>
    <scope>NUCLEOTIDE SEQUENCE</scope>
    <source>
        <strain evidence="3">R07B-5</strain>
    </source>
</reference>
<accession>A0AAD9KT60</accession>
<dbReference type="AlphaFoldDB" id="A0AAD9KT60"/>
<name>A0AAD9KT60_RIDPI</name>
<dbReference type="PROSITE" id="PS50157">
    <property type="entry name" value="ZINC_FINGER_C2H2_2"/>
    <property type="match status" value="1"/>
</dbReference>
<dbReference type="Proteomes" id="UP001209878">
    <property type="component" value="Unassembled WGS sequence"/>
</dbReference>
<evidence type="ECO:0000259" key="2">
    <source>
        <dbReference type="PROSITE" id="PS50157"/>
    </source>
</evidence>
<protein>
    <recommendedName>
        <fullName evidence="2">C2H2-type domain-containing protein</fullName>
    </recommendedName>
</protein>
<organism evidence="3 4">
    <name type="scientific">Ridgeia piscesae</name>
    <name type="common">Tubeworm</name>
    <dbReference type="NCBI Taxonomy" id="27915"/>
    <lineage>
        <taxon>Eukaryota</taxon>
        <taxon>Metazoa</taxon>
        <taxon>Spiralia</taxon>
        <taxon>Lophotrochozoa</taxon>
        <taxon>Annelida</taxon>
        <taxon>Polychaeta</taxon>
        <taxon>Sedentaria</taxon>
        <taxon>Canalipalpata</taxon>
        <taxon>Sabellida</taxon>
        <taxon>Siboglinidae</taxon>
        <taxon>Ridgeia</taxon>
    </lineage>
</organism>
<proteinExistence type="predicted"/>
<keyword evidence="1" id="KW-0479">Metal-binding</keyword>
<keyword evidence="4" id="KW-1185">Reference proteome</keyword>
<dbReference type="PROSITE" id="PS00028">
    <property type="entry name" value="ZINC_FINGER_C2H2_1"/>
    <property type="match status" value="1"/>
</dbReference>
<evidence type="ECO:0000313" key="3">
    <source>
        <dbReference type="EMBL" id="KAK2177198.1"/>
    </source>
</evidence>
<evidence type="ECO:0000313" key="4">
    <source>
        <dbReference type="Proteomes" id="UP001209878"/>
    </source>
</evidence>
<comment type="caution">
    <text evidence="3">The sequence shown here is derived from an EMBL/GenBank/DDBJ whole genome shotgun (WGS) entry which is preliminary data.</text>
</comment>
<evidence type="ECO:0000256" key="1">
    <source>
        <dbReference type="PROSITE-ProRule" id="PRU00042"/>
    </source>
</evidence>
<sequence length="1131" mass="125750">MRQRTGDSLYRRFGAILIAKLLSRDCRVVKWKPKHSGCRTTTKCAIATSTLNGLTCHEAAKHNFGVTSTDADQWCLHNRRRGASNPLFRLFQRRAARGSWSSDVYNDSTRPAFPSATALAVGTDTVRRRGPPSSADRLYSCAFPGCGKKFCHATHARRHERNLHHFWRSRLIVGKHSAHNVDCRTPVSEDSQLNTTEMRSDLGVERPALTSAYPQHKMASRAIKYALVDRLVRPHVFALGRRVLAFRVLWRVLGDEVEAAWRAIVGSRRRSDDIVRRTGLASGNVSFFVSAVTGVFTKGKGSIKHGERPGTIYPAISYWVVLGSASDSDAASAELELFQQLGEANPSARIKYIVTVRADKQGGASLQSLDAMAAPLFVTLKDHRDSFTQRKVLRSARNLGVEDTAIAKLVVVDAVNFWTATLRSVCGILGAEAAVGVRHVAGFVKYPLNTLTGTAIKTTIRDRLVSLVNARGDRAHAIRVIWRVDDDRLEHAWDDVVSQRHMCDQIVAQTPSLQLFVSCICGVFNKVGAWRGERKPVYPAVSYWIVLDGEQVAGSNNLIRRLLEACPTTQVKPILSMVRRDLPVEPTAMCGPLYVVLKDHNSGFVSRKIRRSLHAAGIAGTHPHPRNAKLAVVSFSKYDQDISAAVEALNTAGLCIDLEVFGDESLKPVVSNTTSYPPKHLTGKTIKRAIAITLVTPVKAFGDFVHAFRVIWRNDDGLARAWDEIASKRHLCDQVVAQTPHLHMFVSCISGVFTHPAGAERRQMTARPVYPAVSYWTVLEEVTTDVYADLTMRLWNACPSAQVKDIMTSTVWQEDETLTTDCGSLFVTLKDHNSRYVYQKINHSRLVGGDNPNNHQLSNAKLAVMAHSKYMQQVPLTLESLRTVGLSIDFEVLAGERNAPFQSYGRYPHNNIQYPVLKTALSRELVAPVVRHGDLVFAFRIIWRQTTESLEAAWDSVALQRRNCDGVMRAQPNIEFFVSSITGVFTKSATKGANTAPIFPAISYWVATTLSTNDGECEDMYWRIIHQLQGLCADAELKPIKAQTRRFKEVDACISASLYVVLKDHRSGYIRWRVDRSLSVLGDVSEARAPARIVVMPSSKYREHIMNAEHTLSEASLCSDFLVADNTHLEG</sequence>
<gene>
    <name evidence="3" type="ORF">NP493_613g00001</name>
</gene>